<feature type="binding site" evidence="18">
    <location>
        <position position="181"/>
    </location>
    <ligand>
        <name>FAD</name>
        <dbReference type="ChEBI" id="CHEBI:57692"/>
    </ligand>
</feature>
<dbReference type="InterPro" id="IPR039261">
    <property type="entry name" value="FNR_nucleotide-bd"/>
</dbReference>
<dbReference type="EC" id="1.6.2.2" evidence="19"/>
<dbReference type="PANTHER" id="PTHR19370:SF184">
    <property type="entry name" value="NADH-CYTOCHROME B5 REDUCTASE-LIKE"/>
    <property type="match status" value="1"/>
</dbReference>
<comment type="subcellular location">
    <subcellularLocation>
        <location evidence="2">Mitochondrion outer membrane</location>
        <topology evidence="2">Single-pass membrane protein</topology>
    </subcellularLocation>
</comment>
<evidence type="ECO:0000256" key="11">
    <source>
        <dbReference type="ARBA" id="ARBA00023027"/>
    </source>
</evidence>
<dbReference type="SUPFAM" id="SSF63380">
    <property type="entry name" value="Riboflavin synthase domain-like"/>
    <property type="match status" value="1"/>
</dbReference>
<organism evidence="21 22">
    <name type="scientific">Trematosphaeria pertusa</name>
    <dbReference type="NCBI Taxonomy" id="390896"/>
    <lineage>
        <taxon>Eukaryota</taxon>
        <taxon>Fungi</taxon>
        <taxon>Dikarya</taxon>
        <taxon>Ascomycota</taxon>
        <taxon>Pezizomycotina</taxon>
        <taxon>Dothideomycetes</taxon>
        <taxon>Pleosporomycetidae</taxon>
        <taxon>Pleosporales</taxon>
        <taxon>Massarineae</taxon>
        <taxon>Trematosphaeriaceae</taxon>
        <taxon>Trematosphaeria</taxon>
    </lineage>
</organism>
<comment type="pathway">
    <text evidence="3">Protein modification; peptidyl-diphthamide biosynthesis.</text>
</comment>
<comment type="subunit">
    <text evidence="15">Monomer. Component of the 2-(3-amino-3-carboxypropyl)histidine synthase complex composed of DPH1, DPH2, DPH3 and a NADH-dependent reductase, predominantly CBR1.</text>
</comment>
<dbReference type="PRINTS" id="PR00406">
    <property type="entry name" value="CYTB5RDTASE"/>
</dbReference>
<dbReference type="PROSITE" id="PS51384">
    <property type="entry name" value="FAD_FR"/>
    <property type="match status" value="1"/>
</dbReference>
<dbReference type="FunFam" id="3.40.50.80:FF:000019">
    <property type="entry name" value="NADH-cytochrome b5 reductase"/>
    <property type="match status" value="1"/>
</dbReference>
<feature type="binding site" evidence="18">
    <location>
        <position position="130"/>
    </location>
    <ligand>
        <name>FAD</name>
        <dbReference type="ChEBI" id="CHEBI:57692"/>
    </ligand>
</feature>
<evidence type="ECO:0000256" key="3">
    <source>
        <dbReference type="ARBA" id="ARBA00005156"/>
    </source>
</evidence>
<keyword evidence="8 18" id="KW-0274">FAD</keyword>
<keyword evidence="10 19" id="KW-0560">Oxidoreductase</keyword>
<dbReference type="CDD" id="cd06183">
    <property type="entry name" value="cyt_b5_reduct_like"/>
    <property type="match status" value="1"/>
</dbReference>
<proteinExistence type="inferred from homology"/>
<comment type="function">
    <text evidence="14">NADH-dependent reductase for DPH3 and cytochrome b5. Required for the first step of diphthamide biosynthesis, a post-translational modification of histidine which occurs in elongation factor 2. DPH1 and DPH2 transfer a 3-amino-3-carboxypropyl (ACP) group from S-adenosyl-L-methionine (SAM) to a histidine residue, the reaction is assisted by a reduction system comprising DPH3 and a NADH-dependent reductase, predominantly CBR1. By reducing DPH3, also involved in the formation of the tRNA wobble base modification mcm5s 2U (5-methoxycarbonylmethyl-2-thiouridine), mediated by the elongator complex. The cytochrome b5/NADH cytochrome b5 reductase electron transfer system supports the catalytic activity of several sterol biosynthetic enzymes.</text>
</comment>
<dbReference type="FunFam" id="2.40.30.10:FF:000032">
    <property type="entry name" value="NADH-cytochrome b5 reductase"/>
    <property type="match status" value="1"/>
</dbReference>
<evidence type="ECO:0000313" key="21">
    <source>
        <dbReference type="EMBL" id="KAF2251625.1"/>
    </source>
</evidence>
<evidence type="ECO:0000256" key="5">
    <source>
        <dbReference type="ARBA" id="ARBA00022630"/>
    </source>
</evidence>
<evidence type="ECO:0000256" key="9">
    <source>
        <dbReference type="ARBA" id="ARBA00022989"/>
    </source>
</evidence>
<dbReference type="GeneID" id="54584795"/>
<dbReference type="OrthoDB" id="432685at2759"/>
<dbReference type="PRINTS" id="PR00371">
    <property type="entry name" value="FPNCR"/>
</dbReference>
<keyword evidence="5 18" id="KW-0285">Flavoprotein</keyword>
<dbReference type="GO" id="GO:0005741">
    <property type="term" value="C:mitochondrial outer membrane"/>
    <property type="evidence" value="ECO:0007669"/>
    <property type="project" value="UniProtKB-SubCell"/>
</dbReference>
<evidence type="ECO:0000256" key="10">
    <source>
        <dbReference type="ARBA" id="ARBA00023002"/>
    </source>
</evidence>
<evidence type="ECO:0000256" key="17">
    <source>
        <dbReference type="ARBA" id="ARBA00049138"/>
    </source>
</evidence>
<gene>
    <name evidence="21" type="ORF">BU26DRAFT_538642</name>
</gene>
<feature type="binding site" evidence="18">
    <location>
        <position position="132"/>
    </location>
    <ligand>
        <name>FAD</name>
        <dbReference type="ChEBI" id="CHEBI:57692"/>
    </ligand>
</feature>
<evidence type="ECO:0000256" key="4">
    <source>
        <dbReference type="ARBA" id="ARBA00006105"/>
    </source>
</evidence>
<keyword evidence="22" id="KW-1185">Reference proteome</keyword>
<dbReference type="InterPro" id="IPR001834">
    <property type="entry name" value="CBR-like"/>
</dbReference>
<evidence type="ECO:0000256" key="15">
    <source>
        <dbReference type="ARBA" id="ARBA00038836"/>
    </source>
</evidence>
<evidence type="ECO:0000256" key="7">
    <source>
        <dbReference type="ARBA" id="ARBA00022787"/>
    </source>
</evidence>
<dbReference type="Pfam" id="PF00175">
    <property type="entry name" value="NAD_binding_1"/>
    <property type="match status" value="1"/>
</dbReference>
<evidence type="ECO:0000259" key="20">
    <source>
        <dbReference type="PROSITE" id="PS51384"/>
    </source>
</evidence>
<dbReference type="Gene3D" id="2.40.30.10">
    <property type="entry name" value="Translation factors"/>
    <property type="match status" value="1"/>
</dbReference>
<dbReference type="Proteomes" id="UP000800094">
    <property type="component" value="Unassembled WGS sequence"/>
</dbReference>
<keyword evidence="11 19" id="KW-0520">NAD</keyword>
<evidence type="ECO:0000256" key="1">
    <source>
        <dbReference type="ARBA" id="ARBA00001974"/>
    </source>
</evidence>
<evidence type="ECO:0000256" key="12">
    <source>
        <dbReference type="ARBA" id="ARBA00023128"/>
    </source>
</evidence>
<feature type="binding site" evidence="18">
    <location>
        <position position="113"/>
    </location>
    <ligand>
        <name>FAD</name>
        <dbReference type="ChEBI" id="CHEBI:57692"/>
    </ligand>
</feature>
<keyword evidence="13" id="KW-0472">Membrane</keyword>
<dbReference type="InterPro" id="IPR001709">
    <property type="entry name" value="Flavoprot_Pyr_Nucl_cyt_Rdtase"/>
</dbReference>
<feature type="binding site" evidence="18">
    <location>
        <position position="139"/>
    </location>
    <ligand>
        <name>FAD</name>
        <dbReference type="ChEBI" id="CHEBI:57692"/>
    </ligand>
</feature>
<evidence type="ECO:0000256" key="13">
    <source>
        <dbReference type="ARBA" id="ARBA00023136"/>
    </source>
</evidence>
<dbReference type="AlphaFoldDB" id="A0A6A6ILZ1"/>
<dbReference type="GO" id="GO:0005783">
    <property type="term" value="C:endoplasmic reticulum"/>
    <property type="evidence" value="ECO:0007669"/>
    <property type="project" value="TreeGrafter"/>
</dbReference>
<dbReference type="Gene3D" id="3.40.50.80">
    <property type="entry name" value="Nucleotide-binding domain of ferredoxin-NADP reductase (FNR) module"/>
    <property type="match status" value="1"/>
</dbReference>
<evidence type="ECO:0000256" key="18">
    <source>
        <dbReference type="PIRSR" id="PIRSR601834-1"/>
    </source>
</evidence>
<dbReference type="InterPro" id="IPR017927">
    <property type="entry name" value="FAD-bd_FR_type"/>
</dbReference>
<name>A0A6A6ILZ1_9PLEO</name>
<comment type="similarity">
    <text evidence="4 19">Belongs to the flavoprotein pyridine nucleotide cytochrome reductase family.</text>
</comment>
<protein>
    <recommendedName>
        <fullName evidence="19">NADH-cytochrome b5 reductase</fullName>
        <ecNumber evidence="19">1.6.2.2</ecNumber>
    </recommendedName>
</protein>
<comment type="catalytic activity">
    <reaction evidence="17">
        <text>2 Fe(3+)-[Dph3] + NADH = 2 Fe(2+)-[Dph3] + NAD(+) + H(+)</text>
        <dbReference type="Rhea" id="RHEA:71231"/>
        <dbReference type="Rhea" id="RHEA-COMP:18002"/>
        <dbReference type="Rhea" id="RHEA-COMP:18003"/>
        <dbReference type="ChEBI" id="CHEBI:15378"/>
        <dbReference type="ChEBI" id="CHEBI:29033"/>
        <dbReference type="ChEBI" id="CHEBI:29034"/>
        <dbReference type="ChEBI" id="CHEBI:57540"/>
        <dbReference type="ChEBI" id="CHEBI:57945"/>
        <dbReference type="ChEBI" id="CHEBI:83228"/>
    </reaction>
    <physiologicalReaction direction="left-to-right" evidence="17">
        <dbReference type="Rhea" id="RHEA:71232"/>
    </physiologicalReaction>
</comment>
<evidence type="ECO:0000256" key="16">
    <source>
        <dbReference type="ARBA" id="ARBA00047682"/>
    </source>
</evidence>
<feature type="binding site" evidence="18">
    <location>
        <position position="140"/>
    </location>
    <ligand>
        <name>FAD</name>
        <dbReference type="ChEBI" id="CHEBI:57692"/>
    </ligand>
</feature>
<evidence type="ECO:0000256" key="19">
    <source>
        <dbReference type="RuleBase" id="RU361226"/>
    </source>
</evidence>
<feature type="domain" description="FAD-binding FR-type" evidence="20">
    <location>
        <begin position="59"/>
        <end position="164"/>
    </location>
</feature>
<evidence type="ECO:0000313" key="22">
    <source>
        <dbReference type="Proteomes" id="UP000800094"/>
    </source>
</evidence>
<evidence type="ECO:0000256" key="6">
    <source>
        <dbReference type="ARBA" id="ARBA00022692"/>
    </source>
</evidence>
<evidence type="ECO:0000256" key="8">
    <source>
        <dbReference type="ARBA" id="ARBA00022827"/>
    </source>
</evidence>
<dbReference type="RefSeq" id="XP_033686629.1">
    <property type="nucleotide sequence ID" value="XM_033831465.1"/>
</dbReference>
<dbReference type="InterPro" id="IPR008333">
    <property type="entry name" value="Cbr1-like_FAD-bd_dom"/>
</dbReference>
<dbReference type="InterPro" id="IPR001433">
    <property type="entry name" value="OxRdtase_FAD/NAD-bd"/>
</dbReference>
<accession>A0A6A6ILZ1</accession>
<evidence type="ECO:0000256" key="14">
    <source>
        <dbReference type="ARBA" id="ARBA00037104"/>
    </source>
</evidence>
<feature type="binding site" evidence="18">
    <location>
        <position position="115"/>
    </location>
    <ligand>
        <name>FAD</name>
        <dbReference type="ChEBI" id="CHEBI:57692"/>
    </ligand>
</feature>
<dbReference type="GO" id="GO:0090524">
    <property type="term" value="F:cytochrome-b5 reductase activity, acting on NADH"/>
    <property type="evidence" value="ECO:0007669"/>
    <property type="project" value="UniProtKB-EC"/>
</dbReference>
<comment type="catalytic activity">
    <reaction evidence="16 19">
        <text>2 Fe(III)-[cytochrome b5] + NADH = 2 Fe(II)-[cytochrome b5] + NAD(+) + H(+)</text>
        <dbReference type="Rhea" id="RHEA:46680"/>
        <dbReference type="Rhea" id="RHEA-COMP:10438"/>
        <dbReference type="Rhea" id="RHEA-COMP:10439"/>
        <dbReference type="ChEBI" id="CHEBI:15378"/>
        <dbReference type="ChEBI" id="CHEBI:29033"/>
        <dbReference type="ChEBI" id="CHEBI:29034"/>
        <dbReference type="ChEBI" id="CHEBI:57540"/>
        <dbReference type="ChEBI" id="CHEBI:57945"/>
        <dbReference type="EC" id="1.6.2.2"/>
    </reaction>
</comment>
<comment type="cofactor">
    <cofactor evidence="1 18 19">
        <name>FAD</name>
        <dbReference type="ChEBI" id="CHEBI:57692"/>
    </cofactor>
</comment>
<dbReference type="InterPro" id="IPR017938">
    <property type="entry name" value="Riboflavin_synthase-like_b-brl"/>
</dbReference>
<reference evidence="21" key="1">
    <citation type="journal article" date="2020" name="Stud. Mycol.">
        <title>101 Dothideomycetes genomes: a test case for predicting lifestyles and emergence of pathogens.</title>
        <authorList>
            <person name="Haridas S."/>
            <person name="Albert R."/>
            <person name="Binder M."/>
            <person name="Bloem J."/>
            <person name="Labutti K."/>
            <person name="Salamov A."/>
            <person name="Andreopoulos B."/>
            <person name="Baker S."/>
            <person name="Barry K."/>
            <person name="Bills G."/>
            <person name="Bluhm B."/>
            <person name="Cannon C."/>
            <person name="Castanera R."/>
            <person name="Culley D."/>
            <person name="Daum C."/>
            <person name="Ezra D."/>
            <person name="Gonzalez J."/>
            <person name="Henrissat B."/>
            <person name="Kuo A."/>
            <person name="Liang C."/>
            <person name="Lipzen A."/>
            <person name="Lutzoni F."/>
            <person name="Magnuson J."/>
            <person name="Mondo S."/>
            <person name="Nolan M."/>
            <person name="Ohm R."/>
            <person name="Pangilinan J."/>
            <person name="Park H.-J."/>
            <person name="Ramirez L."/>
            <person name="Alfaro M."/>
            <person name="Sun H."/>
            <person name="Tritt A."/>
            <person name="Yoshinaga Y."/>
            <person name="Zwiers L.-H."/>
            <person name="Turgeon B."/>
            <person name="Goodwin S."/>
            <person name="Spatafora J."/>
            <person name="Crous P."/>
            <person name="Grigoriev I."/>
        </authorList>
    </citation>
    <scope>NUCLEOTIDE SEQUENCE</scope>
    <source>
        <strain evidence="21">CBS 122368</strain>
    </source>
</reference>
<dbReference type="SUPFAM" id="SSF52343">
    <property type="entry name" value="Ferredoxin reductase-like, C-terminal NADP-linked domain"/>
    <property type="match status" value="1"/>
</dbReference>
<keyword evidence="6" id="KW-0812">Transmembrane</keyword>
<keyword evidence="9" id="KW-1133">Transmembrane helix</keyword>
<sequence>MVSPTGPEMVQGVYIPSALLLVGTAIVKKEWLPFAVVLAAVLGGWKVFSNAPRKVLKPNDFQQFELKEKTILSHNTAIYRFKLPRATDILGLPIGQHISLAATIAGQPKEVVRSYTPISSDEDKGYFDLLIKSYPTGNISKHVAGLMVGQTMKVKGPKGAMVYNPNMVRHFGMIAGGTGITPMLQIIKAIIRGREAGDATEVDLLFANVNPEDILLKEDLDTLAAKDPKFRVHYVLNNPPDKWDGGVGFVTADLIKTKLPAPAKDVKILVCGPPPMVSAMKKATESLGYTKARPVSKLEDQVFCF</sequence>
<dbReference type="EMBL" id="ML987192">
    <property type="protein sequence ID" value="KAF2251625.1"/>
    <property type="molecule type" value="Genomic_DNA"/>
</dbReference>
<evidence type="ECO:0000256" key="2">
    <source>
        <dbReference type="ARBA" id="ARBA00004572"/>
    </source>
</evidence>
<dbReference type="PANTHER" id="PTHR19370">
    <property type="entry name" value="NADH-CYTOCHROME B5 REDUCTASE"/>
    <property type="match status" value="1"/>
</dbReference>
<keyword evidence="12" id="KW-0496">Mitochondrion</keyword>
<dbReference type="Pfam" id="PF00970">
    <property type="entry name" value="FAD_binding_6"/>
    <property type="match status" value="1"/>
</dbReference>
<keyword evidence="7" id="KW-1000">Mitochondrion outer membrane</keyword>